<comment type="caution">
    <text evidence="1">The sequence shown here is derived from an EMBL/GenBank/DDBJ whole genome shotgun (WGS) entry which is preliminary data.</text>
</comment>
<protein>
    <submittedName>
        <fullName evidence="1">Cytochrome b5</fullName>
    </submittedName>
</protein>
<dbReference type="EMBL" id="CM039172">
    <property type="protein sequence ID" value="KAH9784866.1"/>
    <property type="molecule type" value="Genomic_DNA"/>
</dbReference>
<gene>
    <name evidence="1" type="ORF">KPL71_009790</name>
</gene>
<evidence type="ECO:0000313" key="2">
    <source>
        <dbReference type="Proteomes" id="UP000829398"/>
    </source>
</evidence>
<dbReference type="Proteomes" id="UP000829398">
    <property type="component" value="Chromosome 3"/>
</dbReference>
<proteinExistence type="predicted"/>
<name>A0ACB8MH36_CITSI</name>
<evidence type="ECO:0000313" key="1">
    <source>
        <dbReference type="EMBL" id="KAH9784866.1"/>
    </source>
</evidence>
<reference evidence="2" key="1">
    <citation type="journal article" date="2023" name="Hortic. Res.">
        <title>A chromosome-level phased genome enabling allele-level studies in sweet orange: a case study on citrus Huanglongbing tolerance.</title>
        <authorList>
            <person name="Wu B."/>
            <person name="Yu Q."/>
            <person name="Deng Z."/>
            <person name="Duan Y."/>
            <person name="Luo F."/>
            <person name="Gmitter F. Jr."/>
        </authorList>
    </citation>
    <scope>NUCLEOTIDE SEQUENCE [LARGE SCALE GENOMIC DNA]</scope>
    <source>
        <strain evidence="2">cv. Valencia</strain>
    </source>
</reference>
<sequence length="209" mass="22836">MGGEGKVYTLAEVSGHNDRKDCWLIIEGKIVPVGSRRMIAGSHKANNGLVDLSVSTVLDSLICLECNAYGNGLIAMKKSVKTKFDSNMMRSSSFLSFLAAKNIMVYDVTKFLDDHPGGDEVLLSATGKDATDDFEDVGHSSSAKAMMDEFYVGDIDSSTVPTKTKYTPPKQPHYNQDKTPEFIIKLLQFLVPLLILGLAVGIRFYTKSA</sequence>
<accession>A0ACB8MH36</accession>
<organism evidence="1 2">
    <name type="scientific">Citrus sinensis</name>
    <name type="common">Sweet orange</name>
    <name type="synonym">Citrus aurantium var. sinensis</name>
    <dbReference type="NCBI Taxonomy" id="2711"/>
    <lineage>
        <taxon>Eukaryota</taxon>
        <taxon>Viridiplantae</taxon>
        <taxon>Streptophyta</taxon>
        <taxon>Embryophyta</taxon>
        <taxon>Tracheophyta</taxon>
        <taxon>Spermatophyta</taxon>
        <taxon>Magnoliopsida</taxon>
        <taxon>eudicotyledons</taxon>
        <taxon>Gunneridae</taxon>
        <taxon>Pentapetalae</taxon>
        <taxon>rosids</taxon>
        <taxon>malvids</taxon>
        <taxon>Sapindales</taxon>
        <taxon>Rutaceae</taxon>
        <taxon>Aurantioideae</taxon>
        <taxon>Citrus</taxon>
    </lineage>
</organism>
<keyword evidence="2" id="KW-1185">Reference proteome</keyword>